<dbReference type="InterPro" id="IPR029044">
    <property type="entry name" value="Nucleotide-diphossugar_trans"/>
</dbReference>
<sequence length="272" mass="30949">MEPTTVNQQSVAVSIVSHGHGPWVLALLRQMARQPEPCVKRVILTLNVPEPGLQQQLEQAQAGIDGLHLDIRHNRAPQGFARNHNRALHGASEDFVCILNPDMALLQSPTFGPLLACASQPGMGLAYPVLCDPAGQWQDNERALPSLRNLLRRRVLRQTEHRVDWVSGACMVLRTRDWQALGGFDEGFHMYCEDVDFSLRVRQQIGALVRAPVWMQHQAQRASSRQWLHLWWHVRSMWRLWHLPSFRWALQHPSSQPRQPPPARPGNDSTPC</sequence>
<dbReference type="RefSeq" id="WP_200796728.1">
    <property type="nucleotide sequence ID" value="NZ_FQUZ01000026.1"/>
</dbReference>
<dbReference type="EMBL" id="FQUZ01000026">
    <property type="protein sequence ID" value="SHF52050.1"/>
    <property type="molecule type" value="Genomic_DNA"/>
</dbReference>
<reference evidence="2 3" key="1">
    <citation type="submission" date="2016-11" db="EMBL/GenBank/DDBJ databases">
        <authorList>
            <person name="Jaros S."/>
            <person name="Januszkiewicz K."/>
            <person name="Wedrychowicz H."/>
        </authorList>
    </citation>
    <scope>NUCLEOTIDE SEQUENCE [LARGE SCALE GENOMIC DNA]</scope>
    <source>
        <strain evidence="2 3">DSM 16112</strain>
    </source>
</reference>
<dbReference type="Pfam" id="PF13641">
    <property type="entry name" value="Glyco_tranf_2_3"/>
    <property type="match status" value="1"/>
</dbReference>
<evidence type="ECO:0000256" key="1">
    <source>
        <dbReference type="SAM" id="MobiDB-lite"/>
    </source>
</evidence>
<dbReference type="PANTHER" id="PTHR43179:SF7">
    <property type="entry name" value="RHAMNOSYLTRANSFERASE WBBL"/>
    <property type="match status" value="1"/>
</dbReference>
<dbReference type="Proteomes" id="UP000184327">
    <property type="component" value="Unassembled WGS sequence"/>
</dbReference>
<organism evidence="2 3">
    <name type="scientific">Lampropedia hyalina DSM 16112</name>
    <dbReference type="NCBI Taxonomy" id="1122156"/>
    <lineage>
        <taxon>Bacteria</taxon>
        <taxon>Pseudomonadati</taxon>
        <taxon>Pseudomonadota</taxon>
        <taxon>Betaproteobacteria</taxon>
        <taxon>Burkholderiales</taxon>
        <taxon>Comamonadaceae</taxon>
        <taxon>Lampropedia</taxon>
    </lineage>
</organism>
<dbReference type="Gene3D" id="3.90.550.10">
    <property type="entry name" value="Spore Coat Polysaccharide Biosynthesis Protein SpsA, Chain A"/>
    <property type="match status" value="1"/>
</dbReference>
<evidence type="ECO:0000313" key="2">
    <source>
        <dbReference type="EMBL" id="SHF52050.1"/>
    </source>
</evidence>
<accession>A0A1M5CBH8</accession>
<gene>
    <name evidence="2" type="ORF">SAMN02745117_02118</name>
</gene>
<feature type="region of interest" description="Disordered" evidence="1">
    <location>
        <begin position="253"/>
        <end position="272"/>
    </location>
</feature>
<keyword evidence="3" id="KW-1185">Reference proteome</keyword>
<protein>
    <recommendedName>
        <fullName evidence="4">Glycosyltransferase, GT2 family</fullName>
    </recommendedName>
</protein>
<dbReference type="STRING" id="1122156.SAMN02745117_02118"/>
<evidence type="ECO:0000313" key="3">
    <source>
        <dbReference type="Proteomes" id="UP000184327"/>
    </source>
</evidence>
<dbReference type="SUPFAM" id="SSF53448">
    <property type="entry name" value="Nucleotide-diphospho-sugar transferases"/>
    <property type="match status" value="1"/>
</dbReference>
<evidence type="ECO:0008006" key="4">
    <source>
        <dbReference type="Google" id="ProtNLM"/>
    </source>
</evidence>
<dbReference type="PANTHER" id="PTHR43179">
    <property type="entry name" value="RHAMNOSYLTRANSFERASE WBBL"/>
    <property type="match status" value="1"/>
</dbReference>
<name>A0A1M5CBH8_9BURK</name>
<dbReference type="AlphaFoldDB" id="A0A1M5CBH8"/>
<proteinExistence type="predicted"/>